<feature type="compositionally biased region" description="Basic and acidic residues" evidence="3">
    <location>
        <begin position="80"/>
        <end position="91"/>
    </location>
</feature>
<dbReference type="Gene3D" id="2.20.25.10">
    <property type="match status" value="1"/>
</dbReference>
<proteinExistence type="inferred from homology"/>
<dbReference type="PANTHER" id="PTHR33505">
    <property type="entry name" value="ZGC:162634"/>
    <property type="match status" value="1"/>
</dbReference>
<dbReference type="STRING" id="4072.A0A1U8GGR6"/>
<evidence type="ECO:0000256" key="2">
    <source>
        <dbReference type="ARBA" id="ARBA00040939"/>
    </source>
</evidence>
<dbReference type="OMA" id="DNDTNLS"/>
<dbReference type="InterPro" id="IPR005651">
    <property type="entry name" value="Trm112-like"/>
</dbReference>
<accession>A0A1U8GGR6</accession>
<dbReference type="Proteomes" id="UP000222542">
    <property type="component" value="Unassembled WGS sequence"/>
</dbReference>
<sequence>MVRFGSILMKDGINKSLLEFLVCPLSKQPLRLCEKTNSLISDTIGVSYPIVDGIPRLVPADGKIIEADDALNSDGSVDLPGKRTDDQSGSS</sequence>
<comment type="similarity">
    <text evidence="1">Belongs to the PREY family.</text>
</comment>
<evidence type="ECO:0000313" key="4">
    <source>
        <dbReference type="EMBL" id="PHT83102.1"/>
    </source>
</evidence>
<evidence type="ECO:0000313" key="5">
    <source>
        <dbReference type="Proteomes" id="UP000222542"/>
    </source>
</evidence>
<name>A0A1U8GGR6_CAPAN</name>
<reference evidence="4 5" key="1">
    <citation type="journal article" date="2014" name="Nat. Genet.">
        <title>Genome sequence of the hot pepper provides insights into the evolution of pungency in Capsicum species.</title>
        <authorList>
            <person name="Kim S."/>
            <person name="Park M."/>
            <person name="Yeom S.I."/>
            <person name="Kim Y.M."/>
            <person name="Lee J.M."/>
            <person name="Lee H.A."/>
            <person name="Seo E."/>
            <person name="Choi J."/>
            <person name="Cheong K."/>
            <person name="Kim K.T."/>
            <person name="Jung K."/>
            <person name="Lee G.W."/>
            <person name="Oh S.K."/>
            <person name="Bae C."/>
            <person name="Kim S.B."/>
            <person name="Lee H.Y."/>
            <person name="Kim S.Y."/>
            <person name="Kim M.S."/>
            <person name="Kang B.C."/>
            <person name="Jo Y.D."/>
            <person name="Yang H.B."/>
            <person name="Jeong H.J."/>
            <person name="Kang W.H."/>
            <person name="Kwon J.K."/>
            <person name="Shin C."/>
            <person name="Lim J.Y."/>
            <person name="Park J.H."/>
            <person name="Huh J.H."/>
            <person name="Kim J.S."/>
            <person name="Kim B.D."/>
            <person name="Cohen O."/>
            <person name="Paran I."/>
            <person name="Suh M.C."/>
            <person name="Lee S.B."/>
            <person name="Kim Y.K."/>
            <person name="Shin Y."/>
            <person name="Noh S.J."/>
            <person name="Park J."/>
            <person name="Seo Y.S."/>
            <person name="Kwon S.Y."/>
            <person name="Kim H.A."/>
            <person name="Park J.M."/>
            <person name="Kim H.J."/>
            <person name="Choi S.B."/>
            <person name="Bosland P.W."/>
            <person name="Reeves G."/>
            <person name="Jo S.H."/>
            <person name="Lee B.W."/>
            <person name="Cho H.T."/>
            <person name="Choi H.S."/>
            <person name="Lee M.S."/>
            <person name="Yu Y."/>
            <person name="Do Choi Y."/>
            <person name="Park B.S."/>
            <person name="van Deynze A."/>
            <person name="Ashrafi H."/>
            <person name="Hill T."/>
            <person name="Kim W.T."/>
            <person name="Pai H.S."/>
            <person name="Ahn H.K."/>
            <person name="Yeam I."/>
            <person name="Giovannoni J.J."/>
            <person name="Rose J.K."/>
            <person name="Sorensen I."/>
            <person name="Lee S.J."/>
            <person name="Kim R.W."/>
            <person name="Choi I.Y."/>
            <person name="Choi B.S."/>
            <person name="Lim J.S."/>
            <person name="Lee Y.H."/>
            <person name="Choi D."/>
        </authorList>
    </citation>
    <scope>NUCLEOTIDE SEQUENCE [LARGE SCALE GENOMIC DNA]</scope>
    <source>
        <strain evidence="5">cv. CM334</strain>
    </source>
</reference>
<dbReference type="EMBL" id="AYRZ02000004">
    <property type="protein sequence ID" value="PHT83102.1"/>
    <property type="molecule type" value="Genomic_DNA"/>
</dbReference>
<dbReference type="Gramene" id="PHT83102">
    <property type="protein sequence ID" value="PHT83102"/>
    <property type="gene ID" value="T459_11545"/>
</dbReference>
<evidence type="ECO:0000256" key="1">
    <source>
        <dbReference type="ARBA" id="ARBA00038479"/>
    </source>
</evidence>
<gene>
    <name evidence="4" type="ORF">T459_11545</name>
</gene>
<protein>
    <recommendedName>
        <fullName evidence="2">Protein preY, mitochondrial</fullName>
    </recommendedName>
</protein>
<dbReference type="Pfam" id="PF03966">
    <property type="entry name" value="Trm112p"/>
    <property type="match status" value="1"/>
</dbReference>
<dbReference type="SMR" id="A0A1U8GGR6"/>
<feature type="region of interest" description="Disordered" evidence="3">
    <location>
        <begin position="69"/>
        <end position="91"/>
    </location>
</feature>
<dbReference type="AlphaFoldDB" id="A0A1U8GGR6"/>
<evidence type="ECO:0000256" key="3">
    <source>
        <dbReference type="SAM" id="MobiDB-lite"/>
    </source>
</evidence>
<dbReference type="SUPFAM" id="SSF158997">
    <property type="entry name" value="Trm112p-like"/>
    <property type="match status" value="1"/>
</dbReference>
<organism evidence="4 5">
    <name type="scientific">Capsicum annuum</name>
    <name type="common">Capsicum pepper</name>
    <dbReference type="NCBI Taxonomy" id="4072"/>
    <lineage>
        <taxon>Eukaryota</taxon>
        <taxon>Viridiplantae</taxon>
        <taxon>Streptophyta</taxon>
        <taxon>Embryophyta</taxon>
        <taxon>Tracheophyta</taxon>
        <taxon>Spermatophyta</taxon>
        <taxon>Magnoliopsida</taxon>
        <taxon>eudicotyledons</taxon>
        <taxon>Gunneridae</taxon>
        <taxon>Pentapetalae</taxon>
        <taxon>asterids</taxon>
        <taxon>lamiids</taxon>
        <taxon>Solanales</taxon>
        <taxon>Solanaceae</taxon>
        <taxon>Solanoideae</taxon>
        <taxon>Capsiceae</taxon>
        <taxon>Capsicum</taxon>
    </lineage>
</organism>
<comment type="caution">
    <text evidence="4">The sequence shown here is derived from an EMBL/GenBank/DDBJ whole genome shotgun (WGS) entry which is preliminary data.</text>
</comment>
<dbReference type="PANTHER" id="PTHR33505:SF4">
    <property type="entry name" value="PROTEIN PREY, MITOCHONDRIAL"/>
    <property type="match status" value="1"/>
</dbReference>
<keyword evidence="5" id="KW-1185">Reference proteome</keyword>
<reference evidence="4 5" key="2">
    <citation type="journal article" date="2017" name="Genome Biol.">
        <title>New reference genome sequences of hot pepper reveal the massive evolution of plant disease-resistance genes by retroduplication.</title>
        <authorList>
            <person name="Kim S."/>
            <person name="Park J."/>
            <person name="Yeom S.I."/>
            <person name="Kim Y.M."/>
            <person name="Seo E."/>
            <person name="Kim K.T."/>
            <person name="Kim M.S."/>
            <person name="Lee J.M."/>
            <person name="Cheong K."/>
            <person name="Shin H.S."/>
            <person name="Kim S.B."/>
            <person name="Han K."/>
            <person name="Lee J."/>
            <person name="Park M."/>
            <person name="Lee H.A."/>
            <person name="Lee H.Y."/>
            <person name="Lee Y."/>
            <person name="Oh S."/>
            <person name="Lee J.H."/>
            <person name="Choi E."/>
            <person name="Choi E."/>
            <person name="Lee S.E."/>
            <person name="Jeon J."/>
            <person name="Kim H."/>
            <person name="Choi G."/>
            <person name="Song H."/>
            <person name="Lee J."/>
            <person name="Lee S.C."/>
            <person name="Kwon J.K."/>
            <person name="Lee H.Y."/>
            <person name="Koo N."/>
            <person name="Hong Y."/>
            <person name="Kim R.W."/>
            <person name="Kang W.H."/>
            <person name="Huh J.H."/>
            <person name="Kang B.C."/>
            <person name="Yang T.J."/>
            <person name="Lee Y.H."/>
            <person name="Bennetzen J.L."/>
            <person name="Choi D."/>
        </authorList>
    </citation>
    <scope>NUCLEOTIDE SEQUENCE [LARGE SCALE GENOMIC DNA]</scope>
    <source>
        <strain evidence="5">cv. CM334</strain>
    </source>
</reference>